<dbReference type="InterPro" id="IPR013783">
    <property type="entry name" value="Ig-like_fold"/>
</dbReference>
<dbReference type="PANTHER" id="PTHR37833">
    <property type="entry name" value="LIPOPROTEIN-RELATED"/>
    <property type="match status" value="1"/>
</dbReference>
<dbReference type="PROSITE" id="PS51257">
    <property type="entry name" value="PROKAR_LIPOPROTEIN"/>
    <property type="match status" value="1"/>
</dbReference>
<keyword evidence="2" id="KW-1185">Reference proteome</keyword>
<dbReference type="PANTHER" id="PTHR37833:SF1">
    <property type="entry name" value="SIGNAL PEPTIDE PROTEIN"/>
    <property type="match status" value="1"/>
</dbReference>
<dbReference type="InterPro" id="IPR011467">
    <property type="entry name" value="DUF1573"/>
</dbReference>
<evidence type="ECO:0000313" key="1">
    <source>
        <dbReference type="EMBL" id="UYW00372.1"/>
    </source>
</evidence>
<accession>A0ABY6LXV2</accession>
<dbReference type="Gene3D" id="2.60.40.10">
    <property type="entry name" value="Immunoglobulins"/>
    <property type="match status" value="1"/>
</dbReference>
<sequence>MKKILGIYAVLALTVVSCKETATDKFVENNATTQAPAINVEDLPVISFDKEVLDIGNLTMGQIGQGAIEITNTGKTDLVIYAAQGSCGCTVPEVPNQPIKPGESYTMNVTFDSAGKPGLQQKTVTLATNTAIGKEMFLVKAQVLTQ</sequence>
<name>A0ABY6LXV2_9FLAO</name>
<gene>
    <name evidence="1" type="ORF">K5I29_07275</name>
</gene>
<reference evidence="1" key="1">
    <citation type="submission" date="2021-08" db="EMBL/GenBank/DDBJ databases">
        <title>Flavobacterium sp. strain CC-SYL302.</title>
        <authorList>
            <person name="Lin S.-Y."/>
            <person name="Lee T.-H."/>
            <person name="Young C.-C."/>
        </authorList>
    </citation>
    <scope>NUCLEOTIDE SEQUENCE</scope>
    <source>
        <strain evidence="1">CC-SYL302</strain>
    </source>
</reference>
<dbReference type="EMBL" id="CP081495">
    <property type="protein sequence ID" value="UYW00372.1"/>
    <property type="molecule type" value="Genomic_DNA"/>
</dbReference>
<organism evidence="1 2">
    <name type="scientific">Flavobacterium agricola</name>
    <dbReference type="NCBI Taxonomy" id="2870839"/>
    <lineage>
        <taxon>Bacteria</taxon>
        <taxon>Pseudomonadati</taxon>
        <taxon>Bacteroidota</taxon>
        <taxon>Flavobacteriia</taxon>
        <taxon>Flavobacteriales</taxon>
        <taxon>Flavobacteriaceae</taxon>
        <taxon>Flavobacterium</taxon>
    </lineage>
</organism>
<dbReference type="Proteomes" id="UP001163328">
    <property type="component" value="Chromosome"/>
</dbReference>
<protein>
    <submittedName>
        <fullName evidence="1">DUF1573 domain-containing protein</fullName>
    </submittedName>
</protein>
<proteinExistence type="predicted"/>
<dbReference type="RefSeq" id="WP_264432052.1">
    <property type="nucleotide sequence ID" value="NZ_CP081495.1"/>
</dbReference>
<dbReference type="Pfam" id="PF07610">
    <property type="entry name" value="DUF1573"/>
    <property type="match status" value="1"/>
</dbReference>
<evidence type="ECO:0000313" key="2">
    <source>
        <dbReference type="Proteomes" id="UP001163328"/>
    </source>
</evidence>